<feature type="active site" evidence="5">
    <location>
        <position position="47"/>
    </location>
</feature>
<keyword evidence="3 5" id="KW-0378">Hydrolase</keyword>
<evidence type="ECO:0000259" key="7">
    <source>
        <dbReference type="PROSITE" id="PS51160"/>
    </source>
</evidence>
<reference evidence="8" key="1">
    <citation type="submission" date="2023-03" db="EMBL/GenBank/DDBJ databases">
        <authorList>
            <person name="Steffen K."/>
            <person name="Cardenas P."/>
        </authorList>
    </citation>
    <scope>NUCLEOTIDE SEQUENCE</scope>
</reference>
<dbReference type="AlphaFoldDB" id="A0AA35X652"/>
<dbReference type="PROSITE" id="PS51160">
    <property type="entry name" value="ACYLPHOSPHATASE_3"/>
    <property type="match status" value="1"/>
</dbReference>
<dbReference type="Gene3D" id="3.30.70.100">
    <property type="match status" value="1"/>
</dbReference>
<dbReference type="Pfam" id="PF00708">
    <property type="entry name" value="Acylphosphatase"/>
    <property type="match status" value="1"/>
</dbReference>
<accession>A0AA35X652</accession>
<dbReference type="FunFam" id="3.30.70.100:FF:000011">
    <property type="entry name" value="Acylphosphatase"/>
    <property type="match status" value="1"/>
</dbReference>
<dbReference type="PANTHER" id="PTHR10029">
    <property type="entry name" value="ACYLPHOSPHATASE"/>
    <property type="match status" value="1"/>
</dbReference>
<name>A0AA35X652_GEOBA</name>
<gene>
    <name evidence="8" type="ORF">GBAR_LOCUS25886</name>
</gene>
<proteinExistence type="inferred from homology"/>
<evidence type="ECO:0000313" key="8">
    <source>
        <dbReference type="EMBL" id="CAI8046808.1"/>
    </source>
</evidence>
<dbReference type="EMBL" id="CASHTH010003593">
    <property type="protein sequence ID" value="CAI8046808.1"/>
    <property type="molecule type" value="Genomic_DNA"/>
</dbReference>
<protein>
    <recommendedName>
        <fullName evidence="2 5">acylphosphatase</fullName>
        <ecNumber evidence="2 5">3.6.1.7</ecNumber>
    </recommendedName>
</protein>
<feature type="domain" description="Acylphosphatase-like" evidence="7">
    <location>
        <begin position="14"/>
        <end position="106"/>
    </location>
</feature>
<feature type="active site" evidence="5">
    <location>
        <position position="29"/>
    </location>
</feature>
<evidence type="ECO:0000256" key="3">
    <source>
        <dbReference type="ARBA" id="ARBA00022801"/>
    </source>
</evidence>
<dbReference type="EC" id="3.6.1.7" evidence="2 5"/>
<comment type="similarity">
    <text evidence="1 6">Belongs to the acylphosphatase family.</text>
</comment>
<comment type="catalytic activity">
    <reaction evidence="4 5">
        <text>an acyl phosphate + H2O = a carboxylate + phosphate + H(+)</text>
        <dbReference type="Rhea" id="RHEA:14965"/>
        <dbReference type="ChEBI" id="CHEBI:15377"/>
        <dbReference type="ChEBI" id="CHEBI:15378"/>
        <dbReference type="ChEBI" id="CHEBI:29067"/>
        <dbReference type="ChEBI" id="CHEBI:43474"/>
        <dbReference type="ChEBI" id="CHEBI:59918"/>
        <dbReference type="EC" id="3.6.1.7"/>
    </reaction>
</comment>
<dbReference type="GO" id="GO:0003998">
    <property type="term" value="F:acylphosphatase activity"/>
    <property type="evidence" value="ECO:0007669"/>
    <property type="project" value="UniProtKB-EC"/>
</dbReference>
<comment type="caution">
    <text evidence="8">The sequence shown here is derived from an EMBL/GenBank/DDBJ whole genome shotgun (WGS) entry which is preliminary data.</text>
</comment>
<dbReference type="InterPro" id="IPR020456">
    <property type="entry name" value="Acylphosphatase"/>
</dbReference>
<sequence>MAGAAAVKGEVLKSVHFEVFGKVQGVFYRKFTRDMAVKHGLVGWVKNTDKSRGTVVGVVQGAESQVELMKTWLRETGSPRSHIDRCEFSKEGPVTRTQYHSFTIKR</sequence>
<evidence type="ECO:0000313" key="9">
    <source>
        <dbReference type="Proteomes" id="UP001174909"/>
    </source>
</evidence>
<evidence type="ECO:0000256" key="5">
    <source>
        <dbReference type="PROSITE-ProRule" id="PRU00520"/>
    </source>
</evidence>
<dbReference type="SUPFAM" id="SSF54975">
    <property type="entry name" value="Acylphosphatase/BLUF domain-like"/>
    <property type="match status" value="1"/>
</dbReference>
<dbReference type="PRINTS" id="PR00112">
    <property type="entry name" value="ACYLPHPHTASE"/>
</dbReference>
<dbReference type="InterPro" id="IPR001792">
    <property type="entry name" value="Acylphosphatase-like_dom"/>
</dbReference>
<keyword evidence="9" id="KW-1185">Reference proteome</keyword>
<dbReference type="PANTHER" id="PTHR10029:SF3">
    <property type="entry name" value="ACYLPHOSPHATASE-RELATED"/>
    <property type="match status" value="1"/>
</dbReference>
<evidence type="ECO:0000256" key="6">
    <source>
        <dbReference type="RuleBase" id="RU004168"/>
    </source>
</evidence>
<evidence type="ECO:0000256" key="1">
    <source>
        <dbReference type="ARBA" id="ARBA00005614"/>
    </source>
</evidence>
<evidence type="ECO:0000256" key="4">
    <source>
        <dbReference type="ARBA" id="ARBA00047645"/>
    </source>
</evidence>
<organism evidence="8 9">
    <name type="scientific">Geodia barretti</name>
    <name type="common">Barrett's horny sponge</name>
    <dbReference type="NCBI Taxonomy" id="519541"/>
    <lineage>
        <taxon>Eukaryota</taxon>
        <taxon>Metazoa</taxon>
        <taxon>Porifera</taxon>
        <taxon>Demospongiae</taxon>
        <taxon>Heteroscleromorpha</taxon>
        <taxon>Tetractinellida</taxon>
        <taxon>Astrophorina</taxon>
        <taxon>Geodiidae</taxon>
        <taxon>Geodia</taxon>
    </lineage>
</organism>
<dbReference type="InterPro" id="IPR036046">
    <property type="entry name" value="Acylphosphatase-like_dom_sf"/>
</dbReference>
<evidence type="ECO:0000256" key="2">
    <source>
        <dbReference type="ARBA" id="ARBA00012150"/>
    </source>
</evidence>
<dbReference type="Proteomes" id="UP001174909">
    <property type="component" value="Unassembled WGS sequence"/>
</dbReference>